<dbReference type="InParanoid" id="G4YH43"/>
<sequence>LSEVAEHCVMEFLPVVPDRLRVEAVCRRWRRLSREQVPVTELDFGQVAVRPLLRRDVSAMMERAQQQLTRLVLPDITLVDAHIELIVQQRNLRVFRAHRFV</sequence>
<reference evidence="1 2" key="1">
    <citation type="journal article" date="2006" name="Science">
        <title>Phytophthora genome sequences uncover evolutionary origins and mechanisms of pathogenesis.</title>
        <authorList>
            <person name="Tyler B.M."/>
            <person name="Tripathy S."/>
            <person name="Zhang X."/>
            <person name="Dehal P."/>
            <person name="Jiang R.H."/>
            <person name="Aerts A."/>
            <person name="Arredondo F.D."/>
            <person name="Baxter L."/>
            <person name="Bensasson D."/>
            <person name="Beynon J.L."/>
            <person name="Chapman J."/>
            <person name="Damasceno C.M."/>
            <person name="Dorrance A.E."/>
            <person name="Dou D."/>
            <person name="Dickerman A.W."/>
            <person name="Dubchak I.L."/>
            <person name="Garbelotto M."/>
            <person name="Gijzen M."/>
            <person name="Gordon S.G."/>
            <person name="Govers F."/>
            <person name="Grunwald N.J."/>
            <person name="Huang W."/>
            <person name="Ivors K.L."/>
            <person name="Jones R.W."/>
            <person name="Kamoun S."/>
            <person name="Krampis K."/>
            <person name="Lamour K.H."/>
            <person name="Lee M.K."/>
            <person name="McDonald W.H."/>
            <person name="Medina M."/>
            <person name="Meijer H.J."/>
            <person name="Nordberg E.K."/>
            <person name="Maclean D.J."/>
            <person name="Ospina-Giraldo M.D."/>
            <person name="Morris P.F."/>
            <person name="Phuntumart V."/>
            <person name="Putnam N.H."/>
            <person name="Rash S."/>
            <person name="Rose J.K."/>
            <person name="Sakihama Y."/>
            <person name="Salamov A.A."/>
            <person name="Savidor A."/>
            <person name="Scheuring C.F."/>
            <person name="Smith B.M."/>
            <person name="Sobral B.W."/>
            <person name="Terry A."/>
            <person name="Torto-Alalibo T.A."/>
            <person name="Win J."/>
            <person name="Xu Z."/>
            <person name="Zhang H."/>
            <person name="Grigoriev I.V."/>
            <person name="Rokhsar D.S."/>
            <person name="Boore J.L."/>
        </authorList>
    </citation>
    <scope>NUCLEOTIDE SEQUENCE [LARGE SCALE GENOMIC DNA]</scope>
    <source>
        <strain evidence="1 2">P6497</strain>
    </source>
</reference>
<accession>G4YH43</accession>
<dbReference type="Proteomes" id="UP000002640">
    <property type="component" value="Unassembled WGS sequence"/>
</dbReference>
<dbReference type="InterPro" id="IPR032675">
    <property type="entry name" value="LRR_dom_sf"/>
</dbReference>
<name>G4YH43_PHYSP</name>
<proteinExistence type="predicted"/>
<protein>
    <recommendedName>
        <fullName evidence="3">F-box domain-containing protein</fullName>
    </recommendedName>
</protein>
<dbReference type="InterPro" id="IPR036047">
    <property type="entry name" value="F-box-like_dom_sf"/>
</dbReference>
<feature type="non-terminal residue" evidence="1">
    <location>
        <position position="1"/>
    </location>
</feature>
<organism evidence="1 2">
    <name type="scientific">Phytophthora sojae (strain P6497)</name>
    <name type="common">Soybean stem and root rot agent</name>
    <name type="synonym">Phytophthora megasperma f. sp. glycines</name>
    <dbReference type="NCBI Taxonomy" id="1094619"/>
    <lineage>
        <taxon>Eukaryota</taxon>
        <taxon>Sar</taxon>
        <taxon>Stramenopiles</taxon>
        <taxon>Oomycota</taxon>
        <taxon>Peronosporomycetes</taxon>
        <taxon>Peronosporales</taxon>
        <taxon>Peronosporaceae</taxon>
        <taxon>Phytophthora</taxon>
    </lineage>
</organism>
<dbReference type="SUPFAM" id="SSF81383">
    <property type="entry name" value="F-box domain"/>
    <property type="match status" value="1"/>
</dbReference>
<evidence type="ECO:0008006" key="3">
    <source>
        <dbReference type="Google" id="ProtNLM"/>
    </source>
</evidence>
<keyword evidence="2" id="KW-1185">Reference proteome</keyword>
<dbReference type="SMR" id="G4YH43"/>
<gene>
    <name evidence="1" type="ORF">PHYSODRAFT_384986</name>
</gene>
<dbReference type="EMBL" id="JH159151">
    <property type="protein sequence ID" value="EGZ28066.1"/>
    <property type="molecule type" value="Genomic_DNA"/>
</dbReference>
<evidence type="ECO:0000313" key="1">
    <source>
        <dbReference type="EMBL" id="EGZ28066.1"/>
    </source>
</evidence>
<dbReference type="KEGG" id="psoj:PHYSODRAFT_384986"/>
<dbReference type="OMA" id="RDVSAMM"/>
<dbReference type="RefSeq" id="XP_009515341.1">
    <property type="nucleotide sequence ID" value="XM_009517046.1"/>
</dbReference>
<feature type="non-terminal residue" evidence="1">
    <location>
        <position position="101"/>
    </location>
</feature>
<dbReference type="Gene3D" id="3.80.10.10">
    <property type="entry name" value="Ribonuclease Inhibitor"/>
    <property type="match status" value="1"/>
</dbReference>
<evidence type="ECO:0000313" key="2">
    <source>
        <dbReference type="Proteomes" id="UP000002640"/>
    </source>
</evidence>
<dbReference type="AlphaFoldDB" id="G4YH43"/>
<dbReference type="GeneID" id="20650894"/>